<feature type="binding site" evidence="7">
    <location>
        <position position="294"/>
    </location>
    <ligand>
        <name>N-formimidoyl-L-glutamate</name>
        <dbReference type="ChEBI" id="CHEBI:58928"/>
    </ligand>
</feature>
<protein>
    <recommendedName>
        <fullName evidence="1 7">Imidazolonepropionase</fullName>
        <ecNumber evidence="1 7">3.5.2.7</ecNumber>
    </recommendedName>
    <alternativeName>
        <fullName evidence="7">Imidazolone-5-propionate hydrolase</fullName>
    </alternativeName>
</protein>
<comment type="function">
    <text evidence="7">Catalyzes the hydrolytic cleavage of the carbon-nitrogen bond in imidazolone-5-propanoate to yield N-formimidoyl-L-glutamate. It is the third step in the universal histidine degradation pathway.</text>
</comment>
<dbReference type="UniPathway" id="UPA00379">
    <property type="reaction ID" value="UER00551"/>
</dbReference>
<evidence type="ECO:0000256" key="1">
    <source>
        <dbReference type="ARBA" id="ARBA00012864"/>
    </source>
</evidence>
<evidence type="ECO:0000256" key="2">
    <source>
        <dbReference type="ARBA" id="ARBA00022723"/>
    </source>
</evidence>
<organism evidence="8 9">
    <name type="scientific">Corynebacterium incognita</name>
    <dbReference type="NCBI Taxonomy" id="2754725"/>
    <lineage>
        <taxon>Bacteria</taxon>
        <taxon>Bacillati</taxon>
        <taxon>Actinomycetota</taxon>
        <taxon>Actinomycetes</taxon>
        <taxon>Mycobacteriales</taxon>
        <taxon>Corynebacteriaceae</taxon>
        <taxon>Corynebacterium</taxon>
    </lineage>
</organism>
<accession>A0A7G7CP34</accession>
<comment type="similarity">
    <text evidence="7">Belongs to the metallo-dependent hydrolases superfamily. HutI family.</text>
</comment>
<dbReference type="GO" id="GO:0019556">
    <property type="term" value="P:L-histidine catabolic process to glutamate and formamide"/>
    <property type="evidence" value="ECO:0007669"/>
    <property type="project" value="UniProtKB-UniRule"/>
</dbReference>
<evidence type="ECO:0000256" key="5">
    <source>
        <dbReference type="ARBA" id="ARBA00022833"/>
    </source>
</evidence>
<dbReference type="GO" id="GO:0005506">
    <property type="term" value="F:iron ion binding"/>
    <property type="evidence" value="ECO:0007669"/>
    <property type="project" value="UniProtKB-UniRule"/>
</dbReference>
<feature type="binding site" evidence="7">
    <location>
        <position position="65"/>
    </location>
    <ligand>
        <name>Fe(3+)</name>
        <dbReference type="ChEBI" id="CHEBI:29034"/>
    </ligand>
</feature>
<keyword evidence="9" id="KW-1185">Reference proteome</keyword>
<comment type="subcellular location">
    <subcellularLocation>
        <location evidence="7">Cytoplasm</location>
    </subcellularLocation>
</comment>
<keyword evidence="7" id="KW-0963">Cytoplasm</keyword>
<dbReference type="EMBL" id="CP059404">
    <property type="protein sequence ID" value="QNE89350.1"/>
    <property type="molecule type" value="Genomic_DNA"/>
</dbReference>
<comment type="pathway">
    <text evidence="7">Amino-acid degradation; L-histidine degradation into L-glutamate; N-formimidoyl-L-glutamate from L-histidine: step 3/3.</text>
</comment>
<feature type="binding site" evidence="7">
    <location>
        <position position="63"/>
    </location>
    <ligand>
        <name>Zn(2+)</name>
        <dbReference type="ChEBI" id="CHEBI:29105"/>
    </ligand>
</feature>
<keyword evidence="2 7" id="KW-0479">Metal-binding</keyword>
<name>A0A7G7CP34_9CORY</name>
<evidence type="ECO:0000313" key="9">
    <source>
        <dbReference type="Proteomes" id="UP000515743"/>
    </source>
</evidence>
<feature type="binding site" evidence="7">
    <location>
        <position position="72"/>
    </location>
    <ligand>
        <name>4-imidazolone-5-propanoate</name>
        <dbReference type="ChEBI" id="CHEBI:77893"/>
    </ligand>
</feature>
<feature type="binding site" evidence="7">
    <location>
        <position position="218"/>
    </location>
    <ligand>
        <name>Zn(2+)</name>
        <dbReference type="ChEBI" id="CHEBI:29105"/>
    </ligand>
</feature>
<keyword evidence="3 7" id="KW-0378">Hydrolase</keyword>
<dbReference type="Gene3D" id="2.30.40.10">
    <property type="entry name" value="Urease, subunit C, domain 1"/>
    <property type="match status" value="1"/>
</dbReference>
<dbReference type="InterPro" id="IPR032466">
    <property type="entry name" value="Metal_Hydrolase"/>
</dbReference>
<comment type="catalytic activity">
    <reaction evidence="7">
        <text>4-imidazolone-5-propanoate + H2O = N-formimidoyl-L-glutamate</text>
        <dbReference type="Rhea" id="RHEA:23660"/>
        <dbReference type="ChEBI" id="CHEBI:15377"/>
        <dbReference type="ChEBI" id="CHEBI:58928"/>
        <dbReference type="ChEBI" id="CHEBI:77893"/>
        <dbReference type="EC" id="3.5.2.7"/>
    </reaction>
</comment>
<proteinExistence type="inferred from homology"/>
<dbReference type="InterPro" id="IPR005920">
    <property type="entry name" value="HutI"/>
</dbReference>
<evidence type="ECO:0000256" key="4">
    <source>
        <dbReference type="ARBA" id="ARBA00022808"/>
    </source>
</evidence>
<dbReference type="RefSeq" id="WP_185175725.1">
    <property type="nucleotide sequence ID" value="NZ_CP059404.1"/>
</dbReference>
<feature type="binding site" evidence="7">
    <location>
        <position position="130"/>
    </location>
    <ligand>
        <name>4-imidazolone-5-propanoate</name>
        <dbReference type="ChEBI" id="CHEBI:77893"/>
    </ligand>
</feature>
<dbReference type="Proteomes" id="UP000515743">
    <property type="component" value="Chromosome"/>
</dbReference>
<dbReference type="GO" id="GO:0008270">
    <property type="term" value="F:zinc ion binding"/>
    <property type="evidence" value="ECO:0007669"/>
    <property type="project" value="UniProtKB-UniRule"/>
</dbReference>
<feature type="binding site" evidence="7">
    <location>
        <position position="292"/>
    </location>
    <ligand>
        <name>Zn(2+)</name>
        <dbReference type="ChEBI" id="CHEBI:29105"/>
    </ligand>
</feature>
<dbReference type="GO" id="GO:0019557">
    <property type="term" value="P:L-histidine catabolic process to glutamate and formate"/>
    <property type="evidence" value="ECO:0007669"/>
    <property type="project" value="UniProtKB-UniPathway"/>
</dbReference>
<dbReference type="SUPFAM" id="SSF51338">
    <property type="entry name" value="Composite domain of metallo-dependent hydrolases"/>
    <property type="match status" value="1"/>
</dbReference>
<dbReference type="GO" id="GO:0050480">
    <property type="term" value="F:imidazolonepropionase activity"/>
    <property type="evidence" value="ECO:0007669"/>
    <property type="project" value="UniProtKB-UniRule"/>
</dbReference>
<keyword evidence="6 7" id="KW-0408">Iron</keyword>
<dbReference type="SUPFAM" id="SSF51556">
    <property type="entry name" value="Metallo-dependent hydrolases"/>
    <property type="match status" value="1"/>
</dbReference>
<feature type="binding site" evidence="7">
    <location>
        <position position="296"/>
    </location>
    <ligand>
        <name>N-formimidoyl-L-glutamate</name>
        <dbReference type="ChEBI" id="CHEBI:58928"/>
    </ligand>
</feature>
<feature type="binding site" evidence="7">
    <location>
        <position position="292"/>
    </location>
    <ligand>
        <name>Fe(3+)</name>
        <dbReference type="ChEBI" id="CHEBI:29034"/>
    </ligand>
</feature>
<dbReference type="InterPro" id="IPR011059">
    <property type="entry name" value="Metal-dep_hydrolase_composite"/>
</dbReference>
<evidence type="ECO:0000256" key="3">
    <source>
        <dbReference type="ARBA" id="ARBA00022801"/>
    </source>
</evidence>
<gene>
    <name evidence="7" type="primary">hutI</name>
    <name evidence="8" type="ORF">H0194_09980</name>
</gene>
<feature type="binding site" evidence="7">
    <location>
        <position position="157"/>
    </location>
    <ligand>
        <name>4-imidazolone-5-propanoate</name>
        <dbReference type="ChEBI" id="CHEBI:77893"/>
    </ligand>
</feature>
<dbReference type="EC" id="3.5.2.7" evidence="1 7"/>
<dbReference type="NCBIfam" id="TIGR01224">
    <property type="entry name" value="hutI"/>
    <property type="match status" value="1"/>
</dbReference>
<feature type="binding site" evidence="7">
    <location>
        <position position="63"/>
    </location>
    <ligand>
        <name>Fe(3+)</name>
        <dbReference type="ChEBI" id="CHEBI:29034"/>
    </ligand>
</feature>
<feature type="binding site" evidence="7">
    <location>
        <position position="221"/>
    </location>
    <ligand>
        <name>4-imidazolone-5-propanoate</name>
        <dbReference type="ChEBI" id="CHEBI:77893"/>
    </ligand>
</feature>
<dbReference type="PANTHER" id="PTHR42752:SF1">
    <property type="entry name" value="IMIDAZOLONEPROPIONASE-RELATED"/>
    <property type="match status" value="1"/>
</dbReference>
<sequence>MSTLFTGISELRTVAEAGTIKDAALVVEDGCIAWIGAAADAPAADEKVDLGGRAVLPGWVDSHTHMIFAGDRGEEFEARMAGENYAAGGIAVTMEATRNAGEQKLEQLLLGRIAAAHAGGTTTMETKTGYGLNVESERQAAELAARHVDDVTFLGAHLVPPGSDAEPYLDIVVGDMLDAVAPHAQWIDVFCERGAFDETQSRRVLEAGKAKGLGVRVHGNQLGDGPGVQMAVELGAASVDHVNYLTDEDVEALANSDTVATMLPACDLSTRQPLAPGRRLIDAGATVAIASNLNPGTSYTSAMNYCITTAVLQQELTLEEAIAAGTLGGAKALRRHAVSETGDNAGADAQGRPAKGQLIVGAAADLHVLDTANAIDLAYRPGMPLTWHTYVAGQQVF</sequence>
<dbReference type="AlphaFoldDB" id="A0A7G7CP34"/>
<dbReference type="HAMAP" id="MF_00372">
    <property type="entry name" value="HutI"/>
    <property type="match status" value="1"/>
</dbReference>
<evidence type="ECO:0000313" key="8">
    <source>
        <dbReference type="EMBL" id="QNE89350.1"/>
    </source>
</evidence>
<dbReference type="KEGG" id="cik:H0194_09980"/>
<keyword evidence="5 7" id="KW-0862">Zinc</keyword>
<dbReference type="Gene3D" id="3.20.20.140">
    <property type="entry name" value="Metal-dependent hydrolases"/>
    <property type="match status" value="1"/>
</dbReference>
<dbReference type="PANTHER" id="PTHR42752">
    <property type="entry name" value="IMIDAZOLONEPROPIONASE"/>
    <property type="match status" value="1"/>
</dbReference>
<feature type="binding site" evidence="7">
    <location>
        <position position="65"/>
    </location>
    <ligand>
        <name>Zn(2+)</name>
        <dbReference type="ChEBI" id="CHEBI:29105"/>
    </ligand>
</feature>
<evidence type="ECO:0000256" key="6">
    <source>
        <dbReference type="ARBA" id="ARBA00023004"/>
    </source>
</evidence>
<feature type="binding site" evidence="7">
    <location>
        <position position="130"/>
    </location>
    <ligand>
        <name>N-formimidoyl-L-glutamate</name>
        <dbReference type="ChEBI" id="CHEBI:58928"/>
    </ligand>
</feature>
<keyword evidence="4 7" id="KW-0369">Histidine metabolism</keyword>
<feature type="binding site" evidence="7">
    <location>
        <position position="218"/>
    </location>
    <ligand>
        <name>Fe(3+)</name>
        <dbReference type="ChEBI" id="CHEBI:29034"/>
    </ligand>
</feature>
<dbReference type="GO" id="GO:0005737">
    <property type="term" value="C:cytoplasm"/>
    <property type="evidence" value="ECO:0007669"/>
    <property type="project" value="UniProtKB-SubCell"/>
</dbReference>
<comment type="cofactor">
    <cofactor evidence="7">
        <name>Zn(2+)</name>
        <dbReference type="ChEBI" id="CHEBI:29105"/>
    </cofactor>
    <cofactor evidence="7">
        <name>Fe(3+)</name>
        <dbReference type="ChEBI" id="CHEBI:29034"/>
    </cofactor>
    <text evidence="7">Binds 1 zinc or iron ion per subunit.</text>
</comment>
<reference evidence="8 9" key="1">
    <citation type="submission" date="2020-07" db="EMBL/GenBank/DDBJ databases">
        <title>Complete genome and description of Corynebacterium incognita strain Marseille-Q3630 sp. nov.</title>
        <authorList>
            <person name="Boxberger M."/>
        </authorList>
    </citation>
    <scope>NUCLEOTIDE SEQUENCE [LARGE SCALE GENOMIC DNA]</scope>
    <source>
        <strain evidence="8 9">Marseille-Q3630</strain>
    </source>
</reference>
<evidence type="ECO:0000256" key="7">
    <source>
        <dbReference type="HAMAP-Rule" id="MF_00372"/>
    </source>
</evidence>
<feature type="binding site" evidence="7">
    <location>
        <position position="297"/>
    </location>
    <ligand>
        <name>4-imidazolone-5-propanoate</name>
        <dbReference type="ChEBI" id="CHEBI:77893"/>
    </ligand>
</feature>